<accession>A0A1H5N8I9</accession>
<dbReference type="InterPro" id="IPR015018">
    <property type="entry name" value="DUF1905"/>
</dbReference>
<evidence type="ECO:0008006" key="3">
    <source>
        <dbReference type="Google" id="ProtNLM"/>
    </source>
</evidence>
<dbReference type="OrthoDB" id="9808666at2"/>
<dbReference type="InterPro" id="IPR037079">
    <property type="entry name" value="AF2212/PG0164-like_sf"/>
</dbReference>
<keyword evidence="2" id="KW-1185">Reference proteome</keyword>
<dbReference type="STRING" id="648782.SAMN04488554_3979"/>
<dbReference type="Pfam" id="PF08922">
    <property type="entry name" value="DUF1905"/>
    <property type="match status" value="1"/>
</dbReference>
<sequence>MDWEFAGEVIEWRGPAPFVFVDIAAELSEAIKDEARGLIYWGQVPVEATIGRTRFTTALFPKDGRYLLPVKVAVQRAEEVVEGDVVDVALALRRSR</sequence>
<dbReference type="SUPFAM" id="SSF141694">
    <property type="entry name" value="AF2212/PG0164-like"/>
    <property type="match status" value="1"/>
</dbReference>
<protein>
    <recommendedName>
        <fullName evidence="3">DUF1905 domain-containing protein</fullName>
    </recommendedName>
</protein>
<evidence type="ECO:0000313" key="2">
    <source>
        <dbReference type="Proteomes" id="UP000199220"/>
    </source>
</evidence>
<reference evidence="2" key="1">
    <citation type="submission" date="2016-10" db="EMBL/GenBank/DDBJ databases">
        <authorList>
            <person name="Varghese N."/>
            <person name="Submissions S."/>
        </authorList>
    </citation>
    <scope>NUCLEOTIDE SEQUENCE [LARGE SCALE GENOMIC DNA]</scope>
    <source>
        <strain evidence="2">DSM 21368</strain>
    </source>
</reference>
<dbReference type="AlphaFoldDB" id="A0A1H5N8I9"/>
<dbReference type="Gene3D" id="2.40.30.100">
    <property type="entry name" value="AF2212/PG0164-like"/>
    <property type="match status" value="1"/>
</dbReference>
<proteinExistence type="predicted"/>
<evidence type="ECO:0000313" key="1">
    <source>
        <dbReference type="EMBL" id="SEE96988.1"/>
    </source>
</evidence>
<dbReference type="RefSeq" id="WP_089774967.1">
    <property type="nucleotide sequence ID" value="NZ_FNTX01000002.1"/>
</dbReference>
<name>A0A1H5N8I9_9MICO</name>
<dbReference type="Proteomes" id="UP000199220">
    <property type="component" value="Unassembled WGS sequence"/>
</dbReference>
<organism evidence="1 2">
    <name type="scientific">Ruania alba</name>
    <dbReference type="NCBI Taxonomy" id="648782"/>
    <lineage>
        <taxon>Bacteria</taxon>
        <taxon>Bacillati</taxon>
        <taxon>Actinomycetota</taxon>
        <taxon>Actinomycetes</taxon>
        <taxon>Micrococcales</taxon>
        <taxon>Ruaniaceae</taxon>
        <taxon>Ruania</taxon>
    </lineage>
</organism>
<gene>
    <name evidence="1" type="ORF">SAMN04488554_3979</name>
</gene>
<dbReference type="EMBL" id="FNTX01000002">
    <property type="protein sequence ID" value="SEE96988.1"/>
    <property type="molecule type" value="Genomic_DNA"/>
</dbReference>